<organism evidence="2 3">
    <name type="scientific">Favolaschia claudopus</name>
    <dbReference type="NCBI Taxonomy" id="2862362"/>
    <lineage>
        <taxon>Eukaryota</taxon>
        <taxon>Fungi</taxon>
        <taxon>Dikarya</taxon>
        <taxon>Basidiomycota</taxon>
        <taxon>Agaricomycotina</taxon>
        <taxon>Agaricomycetes</taxon>
        <taxon>Agaricomycetidae</taxon>
        <taxon>Agaricales</taxon>
        <taxon>Marasmiineae</taxon>
        <taxon>Mycenaceae</taxon>
        <taxon>Favolaschia</taxon>
    </lineage>
</organism>
<evidence type="ECO:0000313" key="3">
    <source>
        <dbReference type="Proteomes" id="UP001362999"/>
    </source>
</evidence>
<keyword evidence="3" id="KW-1185">Reference proteome</keyword>
<name>A0AAW0A0P4_9AGAR</name>
<reference evidence="2 3" key="1">
    <citation type="journal article" date="2024" name="J Genomics">
        <title>Draft genome sequencing and assembly of Favolaschia claudopus CIRM-BRFM 2984 isolated from oak limbs.</title>
        <authorList>
            <person name="Navarro D."/>
            <person name="Drula E."/>
            <person name="Chaduli D."/>
            <person name="Cazenave R."/>
            <person name="Ahrendt S."/>
            <person name="Wang J."/>
            <person name="Lipzen A."/>
            <person name="Daum C."/>
            <person name="Barry K."/>
            <person name="Grigoriev I.V."/>
            <person name="Favel A."/>
            <person name="Rosso M.N."/>
            <person name="Martin F."/>
        </authorList>
    </citation>
    <scope>NUCLEOTIDE SEQUENCE [LARGE SCALE GENOMIC DNA]</scope>
    <source>
        <strain evidence="2 3">CIRM-BRFM 2984</strain>
    </source>
</reference>
<evidence type="ECO:0000256" key="1">
    <source>
        <dbReference type="SAM" id="Coils"/>
    </source>
</evidence>
<dbReference type="Proteomes" id="UP001362999">
    <property type="component" value="Unassembled WGS sequence"/>
</dbReference>
<dbReference type="EMBL" id="JAWWNJ010000095">
    <property type="protein sequence ID" value="KAK6996945.1"/>
    <property type="molecule type" value="Genomic_DNA"/>
</dbReference>
<gene>
    <name evidence="2" type="ORF">R3P38DRAFT_3068681</name>
</gene>
<dbReference type="AlphaFoldDB" id="A0AAW0A0P4"/>
<keyword evidence="1" id="KW-0175">Coiled coil</keyword>
<evidence type="ECO:0000313" key="2">
    <source>
        <dbReference type="EMBL" id="KAK6996945.1"/>
    </source>
</evidence>
<sequence length="366" mass="41029">MLNTLEADRIQFAELDAQILHLEHQLAELRSKQAAVKARLDASKYPVLTIPSEIISEIFLHFLPPYPQCPPLTGVDSPTTLTHICSMWREIALSTPQLWRAITVPDIDSGRLHIAEAWLSRAGCHPLSLLLHDRIGDDVERQILRAALISQRARIENLIIICSESQADLSILDGSMPLLRQLELDMWSRGVSVTQEMAPLLRSAVLSDTACILAQLPWKQLTSLTLQWGIGMEFITILQQTPNLVDCELLVTSGGGPPLPEVRLPLLDSLYLGTEPDMTEERMICSLITPALRTFRVCEYSLGEDPVESLSSFISRSACRLNKLCITHHVDGPLRSLEQYQFAFPTISNISVRSEGEEIWDDWQHA</sequence>
<comment type="caution">
    <text evidence="2">The sequence shown here is derived from an EMBL/GenBank/DDBJ whole genome shotgun (WGS) entry which is preliminary data.</text>
</comment>
<feature type="coiled-coil region" evidence="1">
    <location>
        <begin position="12"/>
        <end position="39"/>
    </location>
</feature>
<protein>
    <submittedName>
        <fullName evidence="2">F-box domain-containing protein</fullName>
    </submittedName>
</protein>
<proteinExistence type="predicted"/>
<accession>A0AAW0A0P4</accession>